<evidence type="ECO:0000313" key="12">
    <source>
        <dbReference type="EMBL" id="KAK9274683.1"/>
    </source>
</evidence>
<feature type="domain" description="Myb-like" evidence="10">
    <location>
        <begin position="9"/>
        <end position="61"/>
    </location>
</feature>
<dbReference type="CDD" id="cd00167">
    <property type="entry name" value="SANT"/>
    <property type="match status" value="4"/>
</dbReference>
<feature type="domain" description="Myb-like" evidence="10">
    <location>
        <begin position="62"/>
        <end position="112"/>
    </location>
</feature>
<dbReference type="AlphaFoldDB" id="A0AAP0RBR4"/>
<dbReference type="InterPro" id="IPR015495">
    <property type="entry name" value="Myb_TF_plants"/>
</dbReference>
<evidence type="ECO:0000256" key="5">
    <source>
        <dbReference type="ARBA" id="ARBA00023159"/>
    </source>
</evidence>
<feature type="compositionally biased region" description="Polar residues" evidence="9">
    <location>
        <begin position="289"/>
        <end position="298"/>
    </location>
</feature>
<evidence type="ECO:0000256" key="1">
    <source>
        <dbReference type="ARBA" id="ARBA00004123"/>
    </source>
</evidence>
<evidence type="ECO:0000256" key="2">
    <source>
        <dbReference type="ARBA" id="ARBA00022737"/>
    </source>
</evidence>
<evidence type="ECO:0000256" key="3">
    <source>
        <dbReference type="ARBA" id="ARBA00023015"/>
    </source>
</evidence>
<evidence type="ECO:0000256" key="6">
    <source>
        <dbReference type="ARBA" id="ARBA00023163"/>
    </source>
</evidence>
<keyword evidence="3" id="KW-0805">Transcription regulation</keyword>
<keyword evidence="7" id="KW-0539">Nucleus</keyword>
<dbReference type="GO" id="GO:0003677">
    <property type="term" value="F:DNA binding"/>
    <property type="evidence" value="ECO:0007669"/>
    <property type="project" value="UniProtKB-KW"/>
</dbReference>
<sequence>MGRSPCCAKEGLNRGAWSVREDKILTNYIKTHGEGKWRDLPQRAGLKRCGKSCRLRWLNYLRPDIKRGNISTEEEDIIIKLHKLLGNRWSLIAGRLPGRTDNEIKNYWNTNLSKRVQGKKTQNSAKQQLDKMKEKGGMNNPGATGEAHRVIRTKAVRCTRLGVSVPLILHSMGRSPCCSKEGLNRGAWTAIEDKILTDYIKLHGEGRWRNLPKKAGLKRCGKSCRLRWLNYLRPDIKRGNITHDEEELIIRLHKLLGNRWSLIAGRLPGRTDNEIKNYWNTKIGKKMQENQSSSPTRKQSNDKYTKKHPDKQVSTEVVTPSLPKMLQPHVVHTKAMRCTKTFISPQAPHKLDHTNYQGAAGPSIIRYPSVDKPAEHGSV</sequence>
<proteinExistence type="predicted"/>
<protein>
    <recommendedName>
        <fullName evidence="8">Myb-related protein 123</fullName>
    </recommendedName>
</protein>
<dbReference type="FunFam" id="1.10.10.60:FF:000302">
    <property type="entry name" value="Transcription factor TT2"/>
    <property type="match status" value="2"/>
</dbReference>
<reference evidence="12 13" key="1">
    <citation type="journal article" date="2024" name="Plant J.">
        <title>Genome sequences and population genomics reveal climatic adaptation and genomic divergence between two closely related sweetgum species.</title>
        <authorList>
            <person name="Xu W.Q."/>
            <person name="Ren C.Q."/>
            <person name="Zhang X.Y."/>
            <person name="Comes H.P."/>
            <person name="Liu X.H."/>
            <person name="Li Y.G."/>
            <person name="Kettle C.J."/>
            <person name="Jalonen R."/>
            <person name="Gaisberger H."/>
            <person name="Ma Y.Z."/>
            <person name="Qiu Y.X."/>
        </authorList>
    </citation>
    <scope>NUCLEOTIDE SEQUENCE [LARGE SCALE GENOMIC DNA]</scope>
    <source>
        <strain evidence="12">Hangzhou</strain>
    </source>
</reference>
<keyword evidence="6" id="KW-0804">Transcription</keyword>
<dbReference type="EMBL" id="JBBPBK010000011">
    <property type="protein sequence ID" value="KAK9274683.1"/>
    <property type="molecule type" value="Genomic_DNA"/>
</dbReference>
<evidence type="ECO:0000313" key="13">
    <source>
        <dbReference type="Proteomes" id="UP001415857"/>
    </source>
</evidence>
<keyword evidence="5" id="KW-0010">Activator</keyword>
<dbReference type="PANTHER" id="PTHR47999:SF96">
    <property type="entry name" value="TRANSCRIPTION REPRESSOR MYB6-LIKE"/>
    <property type="match status" value="1"/>
</dbReference>
<feature type="domain" description="Myb-like" evidence="10">
    <location>
        <begin position="180"/>
        <end position="232"/>
    </location>
</feature>
<dbReference type="GO" id="GO:0005634">
    <property type="term" value="C:nucleus"/>
    <property type="evidence" value="ECO:0007669"/>
    <property type="project" value="UniProtKB-SubCell"/>
</dbReference>
<dbReference type="SUPFAM" id="SSF46689">
    <property type="entry name" value="Homeodomain-like"/>
    <property type="match status" value="2"/>
</dbReference>
<dbReference type="Gene3D" id="1.10.10.60">
    <property type="entry name" value="Homeodomain-like"/>
    <property type="match status" value="4"/>
</dbReference>
<evidence type="ECO:0000259" key="10">
    <source>
        <dbReference type="PROSITE" id="PS50090"/>
    </source>
</evidence>
<dbReference type="Pfam" id="PF00249">
    <property type="entry name" value="Myb_DNA-binding"/>
    <property type="match status" value="4"/>
</dbReference>
<feature type="domain" description="HTH myb-type" evidence="11">
    <location>
        <begin position="62"/>
        <end position="116"/>
    </location>
</feature>
<organism evidence="12 13">
    <name type="scientific">Liquidambar formosana</name>
    <name type="common">Formosan gum</name>
    <dbReference type="NCBI Taxonomy" id="63359"/>
    <lineage>
        <taxon>Eukaryota</taxon>
        <taxon>Viridiplantae</taxon>
        <taxon>Streptophyta</taxon>
        <taxon>Embryophyta</taxon>
        <taxon>Tracheophyta</taxon>
        <taxon>Spermatophyta</taxon>
        <taxon>Magnoliopsida</taxon>
        <taxon>eudicotyledons</taxon>
        <taxon>Gunneridae</taxon>
        <taxon>Pentapetalae</taxon>
        <taxon>Saxifragales</taxon>
        <taxon>Altingiaceae</taxon>
        <taxon>Liquidambar</taxon>
    </lineage>
</organism>
<comment type="caution">
    <text evidence="12">The sequence shown here is derived from an EMBL/GenBank/DDBJ whole genome shotgun (WGS) entry which is preliminary data.</text>
</comment>
<feature type="region of interest" description="Disordered" evidence="9">
    <location>
        <begin position="283"/>
        <end position="318"/>
    </location>
</feature>
<dbReference type="InterPro" id="IPR009057">
    <property type="entry name" value="Homeodomain-like_sf"/>
</dbReference>
<accession>A0AAP0RBR4</accession>
<name>A0AAP0RBR4_LIQFO</name>
<evidence type="ECO:0000256" key="8">
    <source>
        <dbReference type="ARBA" id="ARBA00083772"/>
    </source>
</evidence>
<dbReference type="PANTHER" id="PTHR47999">
    <property type="entry name" value="TRANSCRIPTION FACTOR MYB8-RELATED-RELATED"/>
    <property type="match status" value="1"/>
</dbReference>
<dbReference type="SMART" id="SM00717">
    <property type="entry name" value="SANT"/>
    <property type="match status" value="4"/>
</dbReference>
<dbReference type="PROSITE" id="PS51294">
    <property type="entry name" value="HTH_MYB"/>
    <property type="match status" value="4"/>
</dbReference>
<keyword evidence="13" id="KW-1185">Reference proteome</keyword>
<feature type="domain" description="HTH myb-type" evidence="11">
    <location>
        <begin position="233"/>
        <end position="287"/>
    </location>
</feature>
<comment type="subcellular location">
    <subcellularLocation>
        <location evidence="1">Nucleus</location>
    </subcellularLocation>
</comment>
<evidence type="ECO:0000256" key="4">
    <source>
        <dbReference type="ARBA" id="ARBA00023125"/>
    </source>
</evidence>
<dbReference type="InterPro" id="IPR001005">
    <property type="entry name" value="SANT/Myb"/>
</dbReference>
<dbReference type="PROSITE" id="PS50090">
    <property type="entry name" value="MYB_LIKE"/>
    <property type="match status" value="4"/>
</dbReference>
<keyword evidence="2" id="KW-0677">Repeat</keyword>
<gene>
    <name evidence="12" type="ORF">L1049_021934</name>
</gene>
<dbReference type="FunFam" id="1.10.10.60:FF:000001">
    <property type="entry name" value="MYB-related transcription factor"/>
    <property type="match status" value="2"/>
</dbReference>
<dbReference type="Proteomes" id="UP001415857">
    <property type="component" value="Unassembled WGS sequence"/>
</dbReference>
<dbReference type="InterPro" id="IPR017930">
    <property type="entry name" value="Myb_dom"/>
</dbReference>
<feature type="domain" description="HTH myb-type" evidence="11">
    <location>
        <begin position="180"/>
        <end position="232"/>
    </location>
</feature>
<evidence type="ECO:0000256" key="9">
    <source>
        <dbReference type="SAM" id="MobiDB-lite"/>
    </source>
</evidence>
<feature type="domain" description="HTH myb-type" evidence="11">
    <location>
        <begin position="9"/>
        <end position="61"/>
    </location>
</feature>
<keyword evidence="4" id="KW-0238">DNA-binding</keyword>
<evidence type="ECO:0000259" key="11">
    <source>
        <dbReference type="PROSITE" id="PS51294"/>
    </source>
</evidence>
<feature type="domain" description="Myb-like" evidence="10">
    <location>
        <begin position="233"/>
        <end position="283"/>
    </location>
</feature>
<evidence type="ECO:0000256" key="7">
    <source>
        <dbReference type="ARBA" id="ARBA00023242"/>
    </source>
</evidence>